<evidence type="ECO:0000313" key="4">
    <source>
        <dbReference type="Proteomes" id="UP000321749"/>
    </source>
</evidence>
<reference evidence="3 4" key="1">
    <citation type="submission" date="2019-07" db="EMBL/GenBank/DDBJ databases">
        <title>Whole genome shotgun sequence of Agrococcus baldri NBRC 103055.</title>
        <authorList>
            <person name="Hosoyama A."/>
            <person name="Uohara A."/>
            <person name="Ohji S."/>
            <person name="Ichikawa N."/>
        </authorList>
    </citation>
    <scope>NUCLEOTIDE SEQUENCE [LARGE SCALE GENOMIC DNA]</scope>
    <source>
        <strain evidence="3 4">NBRC 103055</strain>
    </source>
</reference>
<dbReference type="GO" id="GO:0008684">
    <property type="term" value="F:2-oxopent-4-enoate hydratase activity"/>
    <property type="evidence" value="ECO:0007669"/>
    <property type="project" value="TreeGrafter"/>
</dbReference>
<evidence type="ECO:0000256" key="1">
    <source>
        <dbReference type="ARBA" id="ARBA00023239"/>
    </source>
</evidence>
<organism evidence="3 4">
    <name type="scientific">Agrococcus baldri</name>
    <dbReference type="NCBI Taxonomy" id="153730"/>
    <lineage>
        <taxon>Bacteria</taxon>
        <taxon>Bacillati</taxon>
        <taxon>Actinomycetota</taxon>
        <taxon>Actinomycetes</taxon>
        <taxon>Micrococcales</taxon>
        <taxon>Microbacteriaceae</taxon>
        <taxon>Agrococcus</taxon>
    </lineage>
</organism>
<dbReference type="EMBL" id="BJUU01000033">
    <property type="protein sequence ID" value="GEK81604.1"/>
    <property type="molecule type" value="Genomic_DNA"/>
</dbReference>
<dbReference type="InterPro" id="IPR036663">
    <property type="entry name" value="Fumarylacetoacetase_C_sf"/>
</dbReference>
<dbReference type="RefSeq" id="WP_146797480.1">
    <property type="nucleotide sequence ID" value="NZ_BJUU01000033.1"/>
</dbReference>
<evidence type="ECO:0000259" key="2">
    <source>
        <dbReference type="Pfam" id="PF01557"/>
    </source>
</evidence>
<name>A0AA87REU9_9MICO</name>
<comment type="caution">
    <text evidence="3">The sequence shown here is derived from an EMBL/GenBank/DDBJ whole genome shotgun (WGS) entry which is preliminary data.</text>
</comment>
<dbReference type="PANTHER" id="PTHR30143">
    <property type="entry name" value="ACID HYDRATASE"/>
    <property type="match status" value="1"/>
</dbReference>
<dbReference type="InterPro" id="IPR050772">
    <property type="entry name" value="Hydratase-Decarb/MhpD_sf"/>
</dbReference>
<dbReference type="PANTHER" id="PTHR30143:SF0">
    <property type="entry name" value="2-KETO-4-PENTENOATE HYDRATASE"/>
    <property type="match status" value="1"/>
</dbReference>
<dbReference type="Gene3D" id="3.90.850.10">
    <property type="entry name" value="Fumarylacetoacetase-like, C-terminal domain"/>
    <property type="match status" value="1"/>
</dbReference>
<dbReference type="AlphaFoldDB" id="A0AA87REU9"/>
<feature type="domain" description="Fumarylacetoacetase-like C-terminal" evidence="2">
    <location>
        <begin position="77"/>
        <end position="266"/>
    </location>
</feature>
<dbReference type="SUPFAM" id="SSF56529">
    <property type="entry name" value="FAH"/>
    <property type="match status" value="1"/>
</dbReference>
<gene>
    <name evidence="3" type="primary">hpcG</name>
    <name evidence="3" type="ORF">ABA31_29550</name>
</gene>
<protein>
    <submittedName>
        <fullName evidence="3">2-oxo-hepta-3-ene-1,7-dioic acid hydratase</fullName>
    </submittedName>
</protein>
<keyword evidence="4" id="KW-1185">Reference proteome</keyword>
<dbReference type="InterPro" id="IPR011234">
    <property type="entry name" value="Fumarylacetoacetase-like_C"/>
</dbReference>
<sequence length="267" mass="28323">MIGQDDARRLADELAEARRTVTTVPQLSLRHPELTVADAYAVQQAWLDRMLASGRSIVGRKVGLTSMPMQRSMGISEPDYGVITDDMVFESGGEVPAARFNFPRVEVELAFVLAEPLTGPCVTAADVLRATSHISPSIEILDSRVEMTDVATGHRRTIVDTVSDNAADAGMVIGPGILSPFELRPRVLSAVLYVNGVVEETGVATAVLGNPATAVAWLANKLGEYGQALEPGQVILSGSLTQSIPVRAGDVVHGDFGDLGAVTCRFV</sequence>
<accession>A0AA87REU9</accession>
<dbReference type="Pfam" id="PF01557">
    <property type="entry name" value="FAA_hydrolase"/>
    <property type="match status" value="1"/>
</dbReference>
<evidence type="ECO:0000313" key="3">
    <source>
        <dbReference type="EMBL" id="GEK81604.1"/>
    </source>
</evidence>
<dbReference type="GO" id="GO:0005737">
    <property type="term" value="C:cytoplasm"/>
    <property type="evidence" value="ECO:0007669"/>
    <property type="project" value="TreeGrafter"/>
</dbReference>
<keyword evidence="1" id="KW-0456">Lyase</keyword>
<proteinExistence type="predicted"/>
<dbReference type="Proteomes" id="UP000321749">
    <property type="component" value="Unassembled WGS sequence"/>
</dbReference>